<dbReference type="AlphaFoldDB" id="A0A3N1XVS2"/>
<dbReference type="Pfam" id="PF02875">
    <property type="entry name" value="Mur_ligase_C"/>
    <property type="match status" value="1"/>
</dbReference>
<feature type="binding site" evidence="10">
    <location>
        <begin position="112"/>
        <end position="118"/>
    </location>
    <ligand>
        <name>ATP</name>
        <dbReference type="ChEBI" id="CHEBI:30616"/>
    </ligand>
</feature>
<dbReference type="NCBIfam" id="TIGR01143">
    <property type="entry name" value="murF"/>
    <property type="match status" value="1"/>
</dbReference>
<gene>
    <name evidence="10" type="primary">murF</name>
    <name evidence="15" type="ORF">EDD66_102375</name>
</gene>
<dbReference type="GO" id="GO:0071555">
    <property type="term" value="P:cell wall organization"/>
    <property type="evidence" value="ECO:0007669"/>
    <property type="project" value="UniProtKB-KW"/>
</dbReference>
<comment type="pathway">
    <text evidence="10 11">Cell wall biogenesis; peptidoglycan biosynthesis.</text>
</comment>
<dbReference type="HAMAP" id="MF_02019">
    <property type="entry name" value="MurF"/>
    <property type="match status" value="1"/>
</dbReference>
<dbReference type="InterPro" id="IPR000713">
    <property type="entry name" value="Mur_ligase_N"/>
</dbReference>
<keyword evidence="16" id="KW-1185">Reference proteome</keyword>
<name>A0A3N1XVS2_9FIRM</name>
<feature type="domain" description="Mur ligase N-terminal catalytic" evidence="12">
    <location>
        <begin position="26"/>
        <end position="99"/>
    </location>
</feature>
<keyword evidence="3 10" id="KW-0132">Cell division</keyword>
<dbReference type="InterPro" id="IPR036565">
    <property type="entry name" value="Mur-like_cat_sf"/>
</dbReference>
<reference evidence="15 16" key="1">
    <citation type="submission" date="2018-11" db="EMBL/GenBank/DDBJ databases">
        <title>Genomic Encyclopedia of Type Strains, Phase IV (KMG-IV): sequencing the most valuable type-strain genomes for metagenomic binning, comparative biology and taxonomic classification.</title>
        <authorList>
            <person name="Goeker M."/>
        </authorList>
    </citation>
    <scope>NUCLEOTIDE SEQUENCE [LARGE SCALE GENOMIC DNA]</scope>
    <source>
        <strain evidence="15 16">DSM 26537</strain>
    </source>
</reference>
<dbReference type="EC" id="6.3.2.10" evidence="10 11"/>
<evidence type="ECO:0000256" key="8">
    <source>
        <dbReference type="ARBA" id="ARBA00023306"/>
    </source>
</evidence>
<keyword evidence="8 10" id="KW-0131">Cell cycle</keyword>
<evidence type="ECO:0000259" key="14">
    <source>
        <dbReference type="Pfam" id="PF08245"/>
    </source>
</evidence>
<dbReference type="PANTHER" id="PTHR43024:SF1">
    <property type="entry name" value="UDP-N-ACETYLMURAMOYL-TRIPEPTIDE--D-ALANYL-D-ALANINE LIGASE"/>
    <property type="match status" value="1"/>
</dbReference>
<evidence type="ECO:0000256" key="10">
    <source>
        <dbReference type="HAMAP-Rule" id="MF_02019"/>
    </source>
</evidence>
<dbReference type="Pfam" id="PF08245">
    <property type="entry name" value="Mur_ligase_M"/>
    <property type="match status" value="1"/>
</dbReference>
<evidence type="ECO:0000256" key="1">
    <source>
        <dbReference type="ARBA" id="ARBA00022490"/>
    </source>
</evidence>
<keyword evidence="9 10" id="KW-0961">Cell wall biogenesis/degradation</keyword>
<keyword evidence="2 10" id="KW-0436">Ligase</keyword>
<dbReference type="InterPro" id="IPR004101">
    <property type="entry name" value="Mur_ligase_C"/>
</dbReference>
<evidence type="ECO:0000256" key="2">
    <source>
        <dbReference type="ARBA" id="ARBA00022598"/>
    </source>
</evidence>
<sequence length="480" mass="53458">MEALSIKEIVKAVNGILINGNEDTIITSVSTNSKEIHKDGLFVPIIGERVDAHNYINNAFENGAAAVFTCREIKDIREDKNYIRVEDTLKSLQILASYYRDKFQIPVIGVTGSVGKTTTKEMIATVLESRYKVIKTAGNMNSQIGLPLMMFQINKTDEIAVIEMGMSEFGEMEILSAIAKPTIAVMTNIGVSHIAQLKTQENIRKEKLNIINEFNNSSILYVNGNDKLLNEIHQYTEIPQNTVTIDISEVTRNKLNQSLVYSYGTNKGCNYSASNINTVGNGTRFHYKSKNEMEEVELGVLGEHNVFNAVVALAIGEHFKVPLKDAKESLKAYRPIAMRGQIEEVRGIKIIDDTYNASPDSIKSGISMLLEMPLVKRRAAVLADVRELGEHSYQLHYEVGEFIAGKNIDLVVTIGVEAKAIVKAIENKDKKIQTASFDENFDAIKYLKEYLQMGDAVLIKGSRGMHTEEIVKAIKEEIVS</sequence>
<dbReference type="Proteomes" id="UP000273083">
    <property type="component" value="Unassembled WGS sequence"/>
</dbReference>
<dbReference type="GO" id="GO:0047480">
    <property type="term" value="F:UDP-N-acetylmuramoyl-tripeptide-D-alanyl-D-alanine ligase activity"/>
    <property type="evidence" value="ECO:0007669"/>
    <property type="project" value="UniProtKB-UniRule"/>
</dbReference>
<evidence type="ECO:0000256" key="5">
    <source>
        <dbReference type="ARBA" id="ARBA00022840"/>
    </source>
</evidence>
<organism evidence="15 16">
    <name type="scientific">Mobilisporobacter senegalensis</name>
    <dbReference type="NCBI Taxonomy" id="1329262"/>
    <lineage>
        <taxon>Bacteria</taxon>
        <taxon>Bacillati</taxon>
        <taxon>Bacillota</taxon>
        <taxon>Clostridia</taxon>
        <taxon>Lachnospirales</taxon>
        <taxon>Lachnospiraceae</taxon>
        <taxon>Mobilisporobacter</taxon>
    </lineage>
</organism>
<evidence type="ECO:0000313" key="16">
    <source>
        <dbReference type="Proteomes" id="UP000273083"/>
    </source>
</evidence>
<dbReference type="RefSeq" id="WP_123608403.1">
    <property type="nucleotide sequence ID" value="NZ_RJVG01000002.1"/>
</dbReference>
<evidence type="ECO:0000256" key="3">
    <source>
        <dbReference type="ARBA" id="ARBA00022618"/>
    </source>
</evidence>
<dbReference type="GO" id="GO:0008360">
    <property type="term" value="P:regulation of cell shape"/>
    <property type="evidence" value="ECO:0007669"/>
    <property type="project" value="UniProtKB-KW"/>
</dbReference>
<dbReference type="UniPathway" id="UPA00219"/>
<evidence type="ECO:0000256" key="7">
    <source>
        <dbReference type="ARBA" id="ARBA00022984"/>
    </source>
</evidence>
<evidence type="ECO:0000313" key="15">
    <source>
        <dbReference type="EMBL" id="ROR30720.1"/>
    </source>
</evidence>
<keyword evidence="1 10" id="KW-0963">Cytoplasm</keyword>
<dbReference type="GO" id="GO:0008766">
    <property type="term" value="F:UDP-N-acetylmuramoylalanyl-D-glutamyl-2,6-diaminopimelate-D-alanyl-D-alanine ligase activity"/>
    <property type="evidence" value="ECO:0007669"/>
    <property type="project" value="RHEA"/>
</dbReference>
<dbReference type="SUPFAM" id="SSF63418">
    <property type="entry name" value="MurE/MurF N-terminal domain"/>
    <property type="match status" value="1"/>
</dbReference>
<comment type="subcellular location">
    <subcellularLocation>
        <location evidence="10 11">Cytoplasm</location>
    </subcellularLocation>
</comment>
<dbReference type="EMBL" id="RJVG01000002">
    <property type="protein sequence ID" value="ROR30720.1"/>
    <property type="molecule type" value="Genomic_DNA"/>
</dbReference>
<evidence type="ECO:0000256" key="6">
    <source>
        <dbReference type="ARBA" id="ARBA00022960"/>
    </source>
</evidence>
<evidence type="ECO:0000259" key="13">
    <source>
        <dbReference type="Pfam" id="PF02875"/>
    </source>
</evidence>
<dbReference type="SUPFAM" id="SSF53623">
    <property type="entry name" value="MurD-like peptide ligases, catalytic domain"/>
    <property type="match status" value="1"/>
</dbReference>
<evidence type="ECO:0000256" key="9">
    <source>
        <dbReference type="ARBA" id="ARBA00023316"/>
    </source>
</evidence>
<comment type="function">
    <text evidence="10 11">Involved in cell wall formation. Catalyzes the final step in the synthesis of UDP-N-acetylmuramoyl-pentapeptide, the precursor of murein.</text>
</comment>
<evidence type="ECO:0000259" key="12">
    <source>
        <dbReference type="Pfam" id="PF01225"/>
    </source>
</evidence>
<dbReference type="Pfam" id="PF01225">
    <property type="entry name" value="Mur_ligase"/>
    <property type="match status" value="1"/>
</dbReference>
<feature type="domain" description="Mur ligase C-terminal" evidence="13">
    <location>
        <begin position="342"/>
        <end position="463"/>
    </location>
</feature>
<dbReference type="GO" id="GO:0009252">
    <property type="term" value="P:peptidoglycan biosynthetic process"/>
    <property type="evidence" value="ECO:0007669"/>
    <property type="project" value="UniProtKB-UniRule"/>
</dbReference>
<comment type="caution">
    <text evidence="15">The sequence shown here is derived from an EMBL/GenBank/DDBJ whole genome shotgun (WGS) entry which is preliminary data.</text>
</comment>
<dbReference type="PANTHER" id="PTHR43024">
    <property type="entry name" value="UDP-N-ACETYLMURAMOYL-TRIPEPTIDE--D-ALANYL-D-ALANINE LIGASE"/>
    <property type="match status" value="1"/>
</dbReference>
<dbReference type="Gene3D" id="3.40.1390.10">
    <property type="entry name" value="MurE/MurF, N-terminal domain"/>
    <property type="match status" value="1"/>
</dbReference>
<dbReference type="GO" id="GO:0005524">
    <property type="term" value="F:ATP binding"/>
    <property type="evidence" value="ECO:0007669"/>
    <property type="project" value="UniProtKB-UniRule"/>
</dbReference>
<dbReference type="Gene3D" id="3.90.190.20">
    <property type="entry name" value="Mur ligase, C-terminal domain"/>
    <property type="match status" value="1"/>
</dbReference>
<protein>
    <recommendedName>
        <fullName evidence="10 11">UDP-N-acetylmuramoyl-tripeptide--D-alanyl-D-alanine ligase</fullName>
        <ecNumber evidence="10 11">6.3.2.10</ecNumber>
    </recommendedName>
    <alternativeName>
        <fullName evidence="10">D-alanyl-D-alanine-adding enzyme</fullName>
    </alternativeName>
</protein>
<keyword evidence="5 10" id="KW-0067">ATP-binding</keyword>
<dbReference type="InterPro" id="IPR036615">
    <property type="entry name" value="Mur_ligase_C_dom_sf"/>
</dbReference>
<accession>A0A3N1XVS2</accession>
<dbReference type="InterPro" id="IPR051046">
    <property type="entry name" value="MurCDEF_CellWall_CoF430Synth"/>
</dbReference>
<dbReference type="Gene3D" id="3.40.1190.10">
    <property type="entry name" value="Mur-like, catalytic domain"/>
    <property type="match status" value="1"/>
</dbReference>
<dbReference type="InterPro" id="IPR005863">
    <property type="entry name" value="UDP-N-AcMur_synth"/>
</dbReference>
<keyword evidence="7 10" id="KW-0573">Peptidoglycan synthesis</keyword>
<feature type="domain" description="Mur ligase central" evidence="14">
    <location>
        <begin position="110"/>
        <end position="315"/>
    </location>
</feature>
<keyword evidence="4 10" id="KW-0547">Nucleotide-binding</keyword>
<dbReference type="GO" id="GO:0005737">
    <property type="term" value="C:cytoplasm"/>
    <property type="evidence" value="ECO:0007669"/>
    <property type="project" value="UniProtKB-SubCell"/>
</dbReference>
<comment type="similarity">
    <text evidence="10">Belongs to the MurCDEF family. MurF subfamily.</text>
</comment>
<dbReference type="InterPro" id="IPR035911">
    <property type="entry name" value="MurE/MurF_N"/>
</dbReference>
<proteinExistence type="inferred from homology"/>
<evidence type="ECO:0000256" key="11">
    <source>
        <dbReference type="RuleBase" id="RU004136"/>
    </source>
</evidence>
<evidence type="ECO:0000256" key="4">
    <source>
        <dbReference type="ARBA" id="ARBA00022741"/>
    </source>
</evidence>
<dbReference type="SUPFAM" id="SSF53244">
    <property type="entry name" value="MurD-like peptide ligases, peptide-binding domain"/>
    <property type="match status" value="1"/>
</dbReference>
<comment type="catalytic activity">
    <reaction evidence="10 11">
        <text>D-alanyl-D-alanine + UDP-N-acetyl-alpha-D-muramoyl-L-alanyl-gamma-D-glutamyl-meso-2,6-diaminopimelate + ATP = UDP-N-acetyl-alpha-D-muramoyl-L-alanyl-gamma-D-glutamyl-meso-2,6-diaminopimeloyl-D-alanyl-D-alanine + ADP + phosphate + H(+)</text>
        <dbReference type="Rhea" id="RHEA:28374"/>
        <dbReference type="ChEBI" id="CHEBI:15378"/>
        <dbReference type="ChEBI" id="CHEBI:30616"/>
        <dbReference type="ChEBI" id="CHEBI:43474"/>
        <dbReference type="ChEBI" id="CHEBI:57822"/>
        <dbReference type="ChEBI" id="CHEBI:61386"/>
        <dbReference type="ChEBI" id="CHEBI:83905"/>
        <dbReference type="ChEBI" id="CHEBI:456216"/>
        <dbReference type="EC" id="6.3.2.10"/>
    </reaction>
</comment>
<keyword evidence="6 10" id="KW-0133">Cell shape</keyword>
<dbReference type="GO" id="GO:0051301">
    <property type="term" value="P:cell division"/>
    <property type="evidence" value="ECO:0007669"/>
    <property type="project" value="UniProtKB-KW"/>
</dbReference>
<dbReference type="InterPro" id="IPR013221">
    <property type="entry name" value="Mur_ligase_cen"/>
</dbReference>
<dbReference type="OrthoDB" id="9801978at2"/>